<dbReference type="Proteomes" id="UP000198855">
    <property type="component" value="Unassembled WGS sequence"/>
</dbReference>
<accession>A0A1I2GTK1</accession>
<proteinExistence type="predicted"/>
<dbReference type="EMBL" id="FOMT01000006">
    <property type="protein sequence ID" value="SFF19881.1"/>
    <property type="molecule type" value="Genomic_DNA"/>
</dbReference>
<gene>
    <name evidence="1" type="ORF">SAMN05216378_5412</name>
</gene>
<sequence length="90" mass="10380">MFRGRSFSFHIGMTLLLVCAVWLILLRRESFTGVAVSNVTVSWRYFVHQQRTKCWDDGYDQASGLDGCTRRHSFKNPLAVHWLTNDCPGD</sequence>
<protein>
    <submittedName>
        <fullName evidence="1">Uncharacterized protein</fullName>
    </submittedName>
</protein>
<organism evidence="1 2">
    <name type="scientific">Paenibacillus catalpae</name>
    <dbReference type="NCBI Taxonomy" id="1045775"/>
    <lineage>
        <taxon>Bacteria</taxon>
        <taxon>Bacillati</taxon>
        <taxon>Bacillota</taxon>
        <taxon>Bacilli</taxon>
        <taxon>Bacillales</taxon>
        <taxon>Paenibacillaceae</taxon>
        <taxon>Paenibacillus</taxon>
    </lineage>
</organism>
<evidence type="ECO:0000313" key="2">
    <source>
        <dbReference type="Proteomes" id="UP000198855"/>
    </source>
</evidence>
<name>A0A1I2GTK1_9BACL</name>
<evidence type="ECO:0000313" key="1">
    <source>
        <dbReference type="EMBL" id="SFF19881.1"/>
    </source>
</evidence>
<reference evidence="2" key="1">
    <citation type="submission" date="2016-10" db="EMBL/GenBank/DDBJ databases">
        <authorList>
            <person name="Varghese N."/>
            <person name="Submissions S."/>
        </authorList>
    </citation>
    <scope>NUCLEOTIDE SEQUENCE [LARGE SCALE GENOMIC DNA]</scope>
    <source>
        <strain evidence="2">CGMCC 1.10784</strain>
    </source>
</reference>
<dbReference type="AlphaFoldDB" id="A0A1I2GTK1"/>
<keyword evidence="2" id="KW-1185">Reference proteome</keyword>